<sequence>MLEMILRALEQSLTPQVGELLAALKGEMSREAIQSALQLQDRKSFRERYLQPALNAGWIEMTLPDKPNSRLQKYRLTAEGAVQRRQQ</sequence>
<organism evidence="2 3">
    <name type="scientific">Serratia plymuthica S13</name>
    <dbReference type="NCBI Taxonomy" id="1348660"/>
    <lineage>
        <taxon>Bacteria</taxon>
        <taxon>Pseudomonadati</taxon>
        <taxon>Pseudomonadota</taxon>
        <taxon>Gammaproteobacteria</taxon>
        <taxon>Enterobacterales</taxon>
        <taxon>Yersiniaceae</taxon>
        <taxon>Serratia</taxon>
    </lineage>
</organism>
<dbReference type="EMBL" id="CP006566">
    <property type="protein sequence ID" value="AGP46698.1"/>
    <property type="molecule type" value="Genomic_DNA"/>
</dbReference>
<dbReference type="AlphaFoldDB" id="S4YUZ3"/>
<dbReference type="KEGG" id="sry:M621_00145"/>
<accession>S4YUZ3</accession>
<dbReference type="Proteomes" id="UP000014900">
    <property type="component" value="Chromosome"/>
</dbReference>
<name>S4YUZ3_SERPL</name>
<dbReference type="HOGENOM" id="CLU_2221410_0_0_6"/>
<evidence type="ECO:0000313" key="2">
    <source>
        <dbReference type="EMBL" id="AGP46698.1"/>
    </source>
</evidence>
<evidence type="ECO:0000259" key="1">
    <source>
        <dbReference type="Pfam" id="PF21247"/>
    </source>
</evidence>
<dbReference type="eggNOG" id="COG3177">
    <property type="taxonomic scope" value="Bacteria"/>
</dbReference>
<reference evidence="2 3" key="1">
    <citation type="journal article" date="2013" name="Genome Announc.">
        <title>Genome Sequence of Serratia plymuthica Strain S13, an Endophyte with Germination- and Plant-Growth-Promoting Activity from the Flower of Styrian Oil Pumpkin.</title>
        <authorList>
            <person name="Muller H."/>
            <person name="Furnkranz M."/>
            <person name="Grube M."/>
            <person name="Berg G."/>
        </authorList>
    </citation>
    <scope>NUCLEOTIDE SEQUENCE [LARGE SCALE GENOMIC DNA]</scope>
    <source>
        <strain evidence="2">S13</strain>
    </source>
</reference>
<dbReference type="InterPro" id="IPR049514">
    <property type="entry name" value="Fic-like_C"/>
</dbReference>
<evidence type="ECO:0000313" key="3">
    <source>
        <dbReference type="Proteomes" id="UP000014900"/>
    </source>
</evidence>
<dbReference type="PATRIC" id="fig|1348660.3.peg.30"/>
<gene>
    <name evidence="2" type="ORF">M621_00145</name>
</gene>
<proteinExistence type="predicted"/>
<feature type="domain" description="Filamentation induced by cAMP protein Fic-like C-terminal" evidence="1">
    <location>
        <begin position="15"/>
        <end position="77"/>
    </location>
</feature>
<dbReference type="RefSeq" id="WP_020438251.1">
    <property type="nucleotide sequence ID" value="NC_021659.1"/>
</dbReference>
<protein>
    <recommendedName>
        <fullName evidence="1">Filamentation induced by cAMP protein Fic-like C-terminal domain-containing protein</fullName>
    </recommendedName>
</protein>
<dbReference type="Pfam" id="PF21247">
    <property type="entry name" value="Fic-like_C"/>
    <property type="match status" value="1"/>
</dbReference>